<keyword evidence="4" id="KW-1185">Reference proteome</keyword>
<evidence type="ECO:0000313" key="3">
    <source>
        <dbReference type="EMBL" id="KAJ4463614.1"/>
    </source>
</evidence>
<sequence length="146" mass="16110">MEFSLLSVSLSLFLSILVYGFDDRLHDLIYAFTSRLSNPKLTSPTPPRAPPLLPKLRDLDLGNIEAASYIELRTASPLQPPTLEDVHPRSQSPGTYPPGHISSQELRPSIRNSNTTYLILCGRSSKYNSYHAILLGSVHPSSLPTP</sequence>
<feature type="region of interest" description="Disordered" evidence="1">
    <location>
        <begin position="78"/>
        <end position="107"/>
    </location>
</feature>
<protein>
    <submittedName>
        <fullName evidence="3">Uncharacterized protein</fullName>
    </submittedName>
</protein>
<accession>A0ABQ8UW63</accession>
<reference evidence="3" key="1">
    <citation type="submission" date="2022-08" db="EMBL/GenBank/DDBJ databases">
        <title>A Global Phylogenomic Analysis of the Shiitake Genus Lentinula.</title>
        <authorList>
            <consortium name="DOE Joint Genome Institute"/>
            <person name="Sierra-Patev S."/>
            <person name="Min B."/>
            <person name="Naranjo-Ortiz M."/>
            <person name="Looney B."/>
            <person name="Konkel Z."/>
            <person name="Slot J.C."/>
            <person name="Sakamoto Y."/>
            <person name="Steenwyk J.L."/>
            <person name="Rokas A."/>
            <person name="Carro J."/>
            <person name="Camarero S."/>
            <person name="Ferreira P."/>
            <person name="Molpeceres G."/>
            <person name="Ruiz-Duenas F.J."/>
            <person name="Serrano A."/>
            <person name="Henrissat B."/>
            <person name="Drula E."/>
            <person name="Hughes K.W."/>
            <person name="Mata J.L."/>
            <person name="Ishikawa N.K."/>
            <person name="Vargas-Isla R."/>
            <person name="Ushijima S."/>
            <person name="Smith C.A."/>
            <person name="Ahrendt S."/>
            <person name="Andreopoulos W."/>
            <person name="He G."/>
            <person name="Labutti K."/>
            <person name="Lipzen A."/>
            <person name="Ng V."/>
            <person name="Riley R."/>
            <person name="Sandor L."/>
            <person name="Barry K."/>
            <person name="Martinez A.T."/>
            <person name="Xiao Y."/>
            <person name="Gibbons J.G."/>
            <person name="Terashima K."/>
            <person name="Grigoriev I.V."/>
            <person name="Hibbett D.S."/>
        </authorList>
    </citation>
    <scope>NUCLEOTIDE SEQUENCE</scope>
    <source>
        <strain evidence="3">RHP3577 ss4</strain>
    </source>
</reference>
<feature type="chain" id="PRO_5046027217" evidence="2">
    <location>
        <begin position="21"/>
        <end position="146"/>
    </location>
</feature>
<organism evidence="3 4">
    <name type="scientific">Lentinula lateritia</name>
    <dbReference type="NCBI Taxonomy" id="40482"/>
    <lineage>
        <taxon>Eukaryota</taxon>
        <taxon>Fungi</taxon>
        <taxon>Dikarya</taxon>
        <taxon>Basidiomycota</taxon>
        <taxon>Agaricomycotina</taxon>
        <taxon>Agaricomycetes</taxon>
        <taxon>Agaricomycetidae</taxon>
        <taxon>Agaricales</taxon>
        <taxon>Marasmiineae</taxon>
        <taxon>Omphalotaceae</taxon>
        <taxon>Lentinula</taxon>
    </lineage>
</organism>
<evidence type="ECO:0000313" key="4">
    <source>
        <dbReference type="Proteomes" id="UP001150217"/>
    </source>
</evidence>
<evidence type="ECO:0000256" key="2">
    <source>
        <dbReference type="SAM" id="SignalP"/>
    </source>
</evidence>
<feature type="signal peptide" evidence="2">
    <location>
        <begin position="1"/>
        <end position="20"/>
    </location>
</feature>
<keyword evidence="2" id="KW-0732">Signal</keyword>
<comment type="caution">
    <text evidence="3">The sequence shown here is derived from an EMBL/GenBank/DDBJ whole genome shotgun (WGS) entry which is preliminary data.</text>
</comment>
<dbReference type="Proteomes" id="UP001150217">
    <property type="component" value="Unassembled WGS sequence"/>
</dbReference>
<proteinExistence type="predicted"/>
<name>A0ABQ8UW63_9AGAR</name>
<dbReference type="EMBL" id="JANVFT010000157">
    <property type="protein sequence ID" value="KAJ4463614.1"/>
    <property type="molecule type" value="Genomic_DNA"/>
</dbReference>
<gene>
    <name evidence="3" type="ORF">C8R41DRAFT_927319</name>
</gene>
<evidence type="ECO:0000256" key="1">
    <source>
        <dbReference type="SAM" id="MobiDB-lite"/>
    </source>
</evidence>